<keyword evidence="2" id="KW-1185">Reference proteome</keyword>
<reference evidence="1 2" key="1">
    <citation type="submission" date="2019-05" db="EMBL/GenBank/DDBJ databases">
        <title>Another draft genome of Portunus trituberculatus and its Hox gene families provides insights of decapod evolution.</title>
        <authorList>
            <person name="Jeong J.-H."/>
            <person name="Song I."/>
            <person name="Kim S."/>
            <person name="Choi T."/>
            <person name="Kim D."/>
            <person name="Ryu S."/>
            <person name="Kim W."/>
        </authorList>
    </citation>
    <scope>NUCLEOTIDE SEQUENCE [LARGE SCALE GENOMIC DNA]</scope>
    <source>
        <tissue evidence="1">Muscle</tissue>
    </source>
</reference>
<proteinExistence type="predicted"/>
<evidence type="ECO:0000313" key="2">
    <source>
        <dbReference type="Proteomes" id="UP000324222"/>
    </source>
</evidence>
<comment type="caution">
    <text evidence="1">The sequence shown here is derived from an EMBL/GenBank/DDBJ whole genome shotgun (WGS) entry which is preliminary data.</text>
</comment>
<dbReference type="EMBL" id="VSRR010004250">
    <property type="protein sequence ID" value="MPC39071.1"/>
    <property type="molecule type" value="Genomic_DNA"/>
</dbReference>
<dbReference type="AlphaFoldDB" id="A0A5B7EWD3"/>
<name>A0A5B7EWD3_PORTR</name>
<evidence type="ECO:0000313" key="1">
    <source>
        <dbReference type="EMBL" id="MPC39071.1"/>
    </source>
</evidence>
<sequence length="157" mass="17751">MPDHSCVRFIPRRWNHASLLPTSLSLNAAMPKRSLGMPEILMPLCLASRPVMYASSTHRNFTAADARSNLDTSLVGSSHRMPWQKGGYRLPGNSFRITLQRPFLYTRCAFNSLQCRLFLSLLLSNSSMKLFRTWVSTSRSSSAWSVHGTWAQCLLTQ</sequence>
<accession>A0A5B7EWD3</accession>
<protein>
    <submittedName>
        <fullName evidence="1">Uncharacterized protein</fullName>
    </submittedName>
</protein>
<organism evidence="1 2">
    <name type="scientific">Portunus trituberculatus</name>
    <name type="common">Swimming crab</name>
    <name type="synonym">Neptunus trituberculatus</name>
    <dbReference type="NCBI Taxonomy" id="210409"/>
    <lineage>
        <taxon>Eukaryota</taxon>
        <taxon>Metazoa</taxon>
        <taxon>Ecdysozoa</taxon>
        <taxon>Arthropoda</taxon>
        <taxon>Crustacea</taxon>
        <taxon>Multicrustacea</taxon>
        <taxon>Malacostraca</taxon>
        <taxon>Eumalacostraca</taxon>
        <taxon>Eucarida</taxon>
        <taxon>Decapoda</taxon>
        <taxon>Pleocyemata</taxon>
        <taxon>Brachyura</taxon>
        <taxon>Eubrachyura</taxon>
        <taxon>Portunoidea</taxon>
        <taxon>Portunidae</taxon>
        <taxon>Portuninae</taxon>
        <taxon>Portunus</taxon>
    </lineage>
</organism>
<gene>
    <name evidence="1" type="ORF">E2C01_032591</name>
</gene>
<dbReference type="Proteomes" id="UP000324222">
    <property type="component" value="Unassembled WGS sequence"/>
</dbReference>